<feature type="domain" description="4Fe-4S ferredoxin-type" evidence="5">
    <location>
        <begin position="9"/>
        <end position="38"/>
    </location>
</feature>
<name>A0A6N7XVS2_9FIRM</name>
<keyword evidence="2" id="KW-0479">Metal-binding</keyword>
<dbReference type="GO" id="GO:0051539">
    <property type="term" value="F:4 iron, 4 sulfur cluster binding"/>
    <property type="evidence" value="ECO:0007669"/>
    <property type="project" value="UniProtKB-KW"/>
</dbReference>
<keyword evidence="1" id="KW-0004">4Fe-4S</keyword>
<keyword evidence="4" id="KW-0411">Iron-sulfur</keyword>
<dbReference type="PANTHER" id="PTHR43687">
    <property type="entry name" value="ADENYLYLSULFATE REDUCTASE, BETA SUBUNIT"/>
    <property type="match status" value="1"/>
</dbReference>
<reference evidence="6 7" key="1">
    <citation type="submission" date="2019-09" db="EMBL/GenBank/DDBJ databases">
        <title>In-depth cultivation of the pig gut microbiome towards novel bacterial diversity and tailored functional studies.</title>
        <authorList>
            <person name="Wylensek D."/>
            <person name="Hitch T.C.A."/>
            <person name="Clavel T."/>
        </authorList>
    </citation>
    <scope>NUCLEOTIDE SEQUENCE [LARGE SCALE GENOMIC DNA]</scope>
    <source>
        <strain evidence="6 7">WCA3-693-APC-4?</strain>
    </source>
</reference>
<dbReference type="Gene3D" id="3.30.70.20">
    <property type="match status" value="2"/>
</dbReference>
<dbReference type="GO" id="GO:0046872">
    <property type="term" value="F:metal ion binding"/>
    <property type="evidence" value="ECO:0007669"/>
    <property type="project" value="UniProtKB-KW"/>
</dbReference>
<evidence type="ECO:0000259" key="5">
    <source>
        <dbReference type="PROSITE" id="PS51379"/>
    </source>
</evidence>
<dbReference type="PANTHER" id="PTHR43687:SF1">
    <property type="entry name" value="FERREDOXIN III"/>
    <property type="match status" value="1"/>
</dbReference>
<dbReference type="InterPro" id="IPR017900">
    <property type="entry name" value="4Fe4S_Fe_S_CS"/>
</dbReference>
<dbReference type="EMBL" id="VUNQ01000005">
    <property type="protein sequence ID" value="MSU00585.1"/>
    <property type="molecule type" value="Genomic_DNA"/>
</dbReference>
<dbReference type="SUPFAM" id="SSF54862">
    <property type="entry name" value="4Fe-4S ferredoxins"/>
    <property type="match status" value="1"/>
</dbReference>
<dbReference type="InterPro" id="IPR017896">
    <property type="entry name" value="4Fe4S_Fe-S-bd"/>
</dbReference>
<evidence type="ECO:0000313" key="7">
    <source>
        <dbReference type="Proteomes" id="UP000469523"/>
    </source>
</evidence>
<dbReference type="Proteomes" id="UP000469523">
    <property type="component" value="Unassembled WGS sequence"/>
</dbReference>
<organism evidence="6 7">
    <name type="scientific">Tissierella pigra</name>
    <dbReference type="NCBI Taxonomy" id="2607614"/>
    <lineage>
        <taxon>Bacteria</taxon>
        <taxon>Bacillati</taxon>
        <taxon>Bacillota</taxon>
        <taxon>Tissierellia</taxon>
        <taxon>Tissierellales</taxon>
        <taxon>Tissierellaceae</taxon>
        <taxon>Tissierella</taxon>
    </lineage>
</organism>
<dbReference type="RefSeq" id="WP_154439010.1">
    <property type="nucleotide sequence ID" value="NZ_JAHLPJ010000001.1"/>
</dbReference>
<evidence type="ECO:0000256" key="3">
    <source>
        <dbReference type="ARBA" id="ARBA00023004"/>
    </source>
</evidence>
<dbReference type="PROSITE" id="PS51379">
    <property type="entry name" value="4FE4S_FER_2"/>
    <property type="match status" value="2"/>
</dbReference>
<protein>
    <submittedName>
        <fullName evidence="6">4Fe-4S dicluster domain-containing protein</fullName>
    </submittedName>
</protein>
<sequence>MATAIKNTAKAKTNPEKCKGCYYCIKACPKDAISIMDIVNKKGYSPTQVDEEKCIGCGACYTVCPDTVYTIE</sequence>
<dbReference type="Pfam" id="PF12838">
    <property type="entry name" value="Fer4_7"/>
    <property type="match status" value="1"/>
</dbReference>
<evidence type="ECO:0000256" key="1">
    <source>
        <dbReference type="ARBA" id="ARBA00022485"/>
    </source>
</evidence>
<evidence type="ECO:0000313" key="6">
    <source>
        <dbReference type="EMBL" id="MSU00585.1"/>
    </source>
</evidence>
<evidence type="ECO:0000256" key="4">
    <source>
        <dbReference type="ARBA" id="ARBA00023014"/>
    </source>
</evidence>
<dbReference type="InterPro" id="IPR050572">
    <property type="entry name" value="Fe-S_Ferredoxin"/>
</dbReference>
<keyword evidence="3" id="KW-0408">Iron</keyword>
<dbReference type="AlphaFoldDB" id="A0A6N7XVS2"/>
<proteinExistence type="predicted"/>
<dbReference type="PROSITE" id="PS00198">
    <property type="entry name" value="4FE4S_FER_1"/>
    <property type="match status" value="1"/>
</dbReference>
<gene>
    <name evidence="6" type="ORF">FYJ83_03770</name>
</gene>
<feature type="domain" description="4Fe-4S ferredoxin-type" evidence="5">
    <location>
        <begin position="45"/>
        <end position="72"/>
    </location>
</feature>
<accession>A0A6N7XVS2</accession>
<comment type="caution">
    <text evidence="6">The sequence shown here is derived from an EMBL/GenBank/DDBJ whole genome shotgun (WGS) entry which is preliminary data.</text>
</comment>
<keyword evidence="7" id="KW-1185">Reference proteome</keyword>
<evidence type="ECO:0000256" key="2">
    <source>
        <dbReference type="ARBA" id="ARBA00022723"/>
    </source>
</evidence>